<comment type="subcellular location">
    <subcellularLocation>
        <location evidence="6">Cytoplasm</location>
    </subcellularLocation>
</comment>
<evidence type="ECO:0000313" key="11">
    <source>
        <dbReference type="EMBL" id="VDG76495.1"/>
    </source>
</evidence>
<evidence type="ECO:0000259" key="9">
    <source>
        <dbReference type="PROSITE" id="PS50164"/>
    </source>
</evidence>
<organism evidence="11 12">
    <name type="scientific">Actinobaculum suis</name>
    <dbReference type="NCBI Taxonomy" id="1657"/>
    <lineage>
        <taxon>Bacteria</taxon>
        <taxon>Bacillati</taxon>
        <taxon>Actinomycetota</taxon>
        <taxon>Actinomycetes</taxon>
        <taxon>Actinomycetales</taxon>
        <taxon>Actinomycetaceae</taxon>
        <taxon>Actinobaculum</taxon>
    </lineage>
</organism>
<dbReference type="SUPFAM" id="SSF47781">
    <property type="entry name" value="RuvA domain 2-like"/>
    <property type="match status" value="1"/>
</dbReference>
<dbReference type="InterPro" id="IPR003583">
    <property type="entry name" value="Hlx-hairpin-Hlx_DNA-bd_motif"/>
</dbReference>
<dbReference type="PROSITE" id="PS50151">
    <property type="entry name" value="UVR"/>
    <property type="match status" value="1"/>
</dbReference>
<protein>
    <recommendedName>
        <fullName evidence="6">UvrABC system protein C</fullName>
        <shortName evidence="6">Protein UvrC</shortName>
    </recommendedName>
    <alternativeName>
        <fullName evidence="6">Excinuclease ABC subunit C</fullName>
    </alternativeName>
</protein>
<accession>A0A7Z8Y8Z5</accession>
<feature type="compositionally biased region" description="Low complexity" evidence="7">
    <location>
        <begin position="677"/>
        <end position="718"/>
    </location>
</feature>
<dbReference type="Pfam" id="PF14520">
    <property type="entry name" value="HHH_5"/>
    <property type="match status" value="1"/>
</dbReference>
<keyword evidence="5 6" id="KW-0234">DNA repair</keyword>
<dbReference type="PANTHER" id="PTHR30562">
    <property type="entry name" value="UVRC/OXIDOREDUCTASE"/>
    <property type="match status" value="1"/>
</dbReference>
<dbReference type="Pfam" id="PF22920">
    <property type="entry name" value="UvrC_RNaseH"/>
    <property type="match status" value="1"/>
</dbReference>
<evidence type="ECO:0000259" key="8">
    <source>
        <dbReference type="PROSITE" id="PS50151"/>
    </source>
</evidence>
<comment type="caution">
    <text evidence="11">The sequence shown here is derived from an EMBL/GenBank/DDBJ whole genome shotgun (WGS) entry which is preliminary data.</text>
</comment>
<dbReference type="InterPro" id="IPR047296">
    <property type="entry name" value="GIY-YIG_UvrC_Cho"/>
</dbReference>
<dbReference type="Gene3D" id="1.10.150.20">
    <property type="entry name" value="5' to 3' exonuclease, C-terminal subdomain"/>
    <property type="match status" value="1"/>
</dbReference>
<feature type="domain" description="UvrC family homology region profile" evidence="10">
    <location>
        <begin position="259"/>
        <end position="551"/>
    </location>
</feature>
<dbReference type="Gene3D" id="3.30.420.340">
    <property type="entry name" value="UvrC, RNAse H endonuclease domain"/>
    <property type="match status" value="1"/>
</dbReference>
<dbReference type="InterPro" id="IPR035901">
    <property type="entry name" value="GIY-YIG_endonuc_sf"/>
</dbReference>
<dbReference type="SMART" id="SM00465">
    <property type="entry name" value="GIYc"/>
    <property type="match status" value="1"/>
</dbReference>
<dbReference type="RefSeq" id="WP_244924535.1">
    <property type="nucleotide sequence ID" value="NZ_UYIO01000001.1"/>
</dbReference>
<dbReference type="GO" id="GO:0009381">
    <property type="term" value="F:excinuclease ABC activity"/>
    <property type="evidence" value="ECO:0007669"/>
    <property type="project" value="UniProtKB-UniRule"/>
</dbReference>
<dbReference type="SUPFAM" id="SSF46600">
    <property type="entry name" value="C-terminal UvrC-binding domain of UvrB"/>
    <property type="match status" value="1"/>
</dbReference>
<feature type="compositionally biased region" description="Polar residues" evidence="7">
    <location>
        <begin position="719"/>
        <end position="728"/>
    </location>
</feature>
<evidence type="ECO:0000256" key="5">
    <source>
        <dbReference type="ARBA" id="ARBA00023204"/>
    </source>
</evidence>
<comment type="similarity">
    <text evidence="6">Belongs to the UvrC family.</text>
</comment>
<dbReference type="InterPro" id="IPR010994">
    <property type="entry name" value="RuvA_2-like"/>
</dbReference>
<dbReference type="InterPro" id="IPR001162">
    <property type="entry name" value="UvrC_RNase_H_dom"/>
</dbReference>
<dbReference type="HAMAP" id="MF_00203">
    <property type="entry name" value="UvrC"/>
    <property type="match status" value="1"/>
</dbReference>
<dbReference type="FunFam" id="3.40.1440.10:FF:000001">
    <property type="entry name" value="UvrABC system protein C"/>
    <property type="match status" value="1"/>
</dbReference>
<dbReference type="Pfam" id="PF02151">
    <property type="entry name" value="UVR"/>
    <property type="match status" value="1"/>
</dbReference>
<dbReference type="GO" id="GO:0005737">
    <property type="term" value="C:cytoplasm"/>
    <property type="evidence" value="ECO:0007669"/>
    <property type="project" value="UniProtKB-SubCell"/>
</dbReference>
<dbReference type="GO" id="GO:0009380">
    <property type="term" value="C:excinuclease repair complex"/>
    <property type="evidence" value="ECO:0007669"/>
    <property type="project" value="InterPro"/>
</dbReference>
<keyword evidence="3 6" id="KW-0228">DNA excision</keyword>
<dbReference type="InterPro" id="IPR004791">
    <property type="entry name" value="UvrC"/>
</dbReference>
<dbReference type="SUPFAM" id="SSF82771">
    <property type="entry name" value="GIY-YIG endonuclease"/>
    <property type="match status" value="1"/>
</dbReference>
<dbReference type="InterPro" id="IPR050066">
    <property type="entry name" value="UvrABC_protein_C"/>
</dbReference>
<dbReference type="PANTHER" id="PTHR30562:SF1">
    <property type="entry name" value="UVRABC SYSTEM PROTEIN C"/>
    <property type="match status" value="1"/>
</dbReference>
<keyword evidence="1 6" id="KW-0963">Cytoplasm</keyword>
<dbReference type="GO" id="GO:0006289">
    <property type="term" value="P:nucleotide-excision repair"/>
    <property type="evidence" value="ECO:0007669"/>
    <property type="project" value="UniProtKB-UniRule"/>
</dbReference>
<evidence type="ECO:0000259" key="10">
    <source>
        <dbReference type="PROSITE" id="PS50165"/>
    </source>
</evidence>
<dbReference type="Gene3D" id="3.40.1440.10">
    <property type="entry name" value="GIY-YIG endonuclease"/>
    <property type="match status" value="1"/>
</dbReference>
<feature type="domain" description="UVR" evidence="8">
    <location>
        <begin position="208"/>
        <end position="243"/>
    </location>
</feature>
<evidence type="ECO:0000256" key="3">
    <source>
        <dbReference type="ARBA" id="ARBA00022769"/>
    </source>
</evidence>
<evidence type="ECO:0000313" key="12">
    <source>
        <dbReference type="Proteomes" id="UP000269974"/>
    </source>
</evidence>
<dbReference type="SMART" id="SM00278">
    <property type="entry name" value="HhH1"/>
    <property type="match status" value="2"/>
</dbReference>
<feature type="region of interest" description="Disordered" evidence="7">
    <location>
        <begin position="677"/>
        <end position="728"/>
    </location>
</feature>
<keyword evidence="4 6" id="KW-0267">Excision nuclease</keyword>
<dbReference type="Gene3D" id="4.10.860.10">
    <property type="entry name" value="UVR domain"/>
    <property type="match status" value="1"/>
</dbReference>
<dbReference type="EMBL" id="UYIO01000001">
    <property type="protein sequence ID" value="VDG76495.1"/>
    <property type="molecule type" value="Genomic_DNA"/>
</dbReference>
<comment type="function">
    <text evidence="6">The UvrABC repair system catalyzes the recognition and processing of DNA lesions. UvrC both incises the 5' and 3' sides of the lesion. The N-terminal half is responsible for the 3' incision and the C-terminal half is responsible for the 5' incision.</text>
</comment>
<evidence type="ECO:0000256" key="7">
    <source>
        <dbReference type="SAM" id="MobiDB-lite"/>
    </source>
</evidence>
<keyword evidence="6" id="KW-0742">SOS response</keyword>
<evidence type="ECO:0000256" key="1">
    <source>
        <dbReference type="ARBA" id="ARBA00022490"/>
    </source>
</evidence>
<name>A0A7Z8Y8Z5_9ACTO</name>
<dbReference type="GO" id="GO:0003677">
    <property type="term" value="F:DNA binding"/>
    <property type="evidence" value="ECO:0007669"/>
    <property type="project" value="UniProtKB-UniRule"/>
</dbReference>
<dbReference type="Pfam" id="PF01541">
    <property type="entry name" value="GIY-YIG"/>
    <property type="match status" value="1"/>
</dbReference>
<dbReference type="AlphaFoldDB" id="A0A7Z8Y8Z5"/>
<dbReference type="CDD" id="cd10434">
    <property type="entry name" value="GIY-YIG_UvrC_Cho"/>
    <property type="match status" value="1"/>
</dbReference>
<evidence type="ECO:0000256" key="4">
    <source>
        <dbReference type="ARBA" id="ARBA00022881"/>
    </source>
</evidence>
<feature type="region of interest" description="Disordered" evidence="7">
    <location>
        <begin position="495"/>
        <end position="521"/>
    </location>
</feature>
<reference evidence="11 12" key="1">
    <citation type="submission" date="2018-11" db="EMBL/GenBank/DDBJ databases">
        <authorList>
            <consortium name="Pathogen Informatics"/>
        </authorList>
    </citation>
    <scope>NUCLEOTIDE SEQUENCE [LARGE SCALE GENOMIC DNA]</scope>
    <source>
        <strain evidence="11 12">NCTC10327</strain>
    </source>
</reference>
<dbReference type="PROSITE" id="PS50165">
    <property type="entry name" value="UVRC"/>
    <property type="match status" value="1"/>
</dbReference>
<dbReference type="Pfam" id="PF08459">
    <property type="entry name" value="UvrC_RNaseH_dom"/>
    <property type="match status" value="1"/>
</dbReference>
<dbReference type="PROSITE" id="PS50164">
    <property type="entry name" value="GIY_YIG"/>
    <property type="match status" value="1"/>
</dbReference>
<evidence type="ECO:0000256" key="6">
    <source>
        <dbReference type="HAMAP-Rule" id="MF_00203"/>
    </source>
</evidence>
<dbReference type="NCBIfam" id="NF001824">
    <property type="entry name" value="PRK00558.1-5"/>
    <property type="match status" value="1"/>
</dbReference>
<dbReference type="Proteomes" id="UP000269974">
    <property type="component" value="Unassembled WGS sequence"/>
</dbReference>
<gene>
    <name evidence="6 11" type="primary">uvrC</name>
    <name evidence="11" type="ORF">NCTC10327_01132</name>
</gene>
<dbReference type="InterPro" id="IPR001943">
    <property type="entry name" value="UVR_dom"/>
</dbReference>
<dbReference type="InterPro" id="IPR038476">
    <property type="entry name" value="UvrC_RNase_H_dom_sf"/>
</dbReference>
<dbReference type="GO" id="GO:0009432">
    <property type="term" value="P:SOS response"/>
    <property type="evidence" value="ECO:0007669"/>
    <property type="project" value="UniProtKB-UniRule"/>
</dbReference>
<dbReference type="InterPro" id="IPR036876">
    <property type="entry name" value="UVR_dom_sf"/>
</dbReference>
<proteinExistence type="inferred from homology"/>
<evidence type="ECO:0000256" key="2">
    <source>
        <dbReference type="ARBA" id="ARBA00022763"/>
    </source>
</evidence>
<keyword evidence="2 6" id="KW-0227">DNA damage</keyword>
<feature type="domain" description="GIY-YIG" evidence="9">
    <location>
        <begin position="16"/>
        <end position="95"/>
    </location>
</feature>
<sequence>MADPQSYRPRTADIPTDPGVYRFLDGEGRVLYVGKAKNLRNRLQNYFQPPENLIPRIRKMVFTATRVVWVVVGSEVEALTLEYTWIKQFEPPFNVMFRDNKSYPYVAVSMADEYPRAYITRQKHRKGNVYFGPYTKVWAIRKTLDSLLPIFHMRSCTDADFRRGQRTCRPCFNTHIGLCNGACAGLVSKEENRKAAEAFIAFMDSDGQALIREKTQEMREAAAALEYEKAARLRDEIQALQAATERNVVVFNGNLNADVIGLEADEIDASVQIFYIRGGRIRGQRGWITETDGTDPAEVISQLLLHVYGDPEYDRYRGVGTQSNRRVEAPKAVDDRDHTPAGAIPSEIWVPVFPTDKSEIERWLAERRGGPVHLKRPQRGQKAQLAATVHANAKQAFDRNKLARAADITVRSQALEELREGLDLPRAPLRIEGYDISHTQGHQQVGSMVVFEDGLKKTADYRHFIVKGPDGQGVPDDTAAMDEVLRRRLRRLQEGAYGDDAGGEEDATPATLEATPADATGAAPARRFAYKPDLFVVDGGLPQVNAVQRVVDEFDADVAVIGLAKRLEEVWVPGEEYPVIFPRNSAALRLLQQVRDESHRFAITFHRKRRGQAMTRSVLDEIPGLGPAKQKALLKKLGSVKRIRAASAEELQQVPGVGPKLAREITDFFGTAEAAGATKSTAHGATKGAAGTEGTADADGTPSGTTTETSATATDGATISANSECASA</sequence>
<comment type="subunit">
    <text evidence="6">Interacts with UvrB in an incision complex.</text>
</comment>
<dbReference type="InterPro" id="IPR000305">
    <property type="entry name" value="GIY-YIG_endonuc"/>
</dbReference>